<accession>A0A370HQA7</accession>
<dbReference type="Proteomes" id="UP000254925">
    <property type="component" value="Unassembled WGS sequence"/>
</dbReference>
<feature type="region of interest" description="Disordered" evidence="1">
    <location>
        <begin position="15"/>
        <end position="34"/>
    </location>
</feature>
<name>A0A370HQA7_9HYPH</name>
<reference evidence="2 3" key="1">
    <citation type="submission" date="2018-07" db="EMBL/GenBank/DDBJ databases">
        <title>Genomic Encyclopedia of Type Strains, Phase IV (KMG-IV): sequencing the most valuable type-strain genomes for metagenomic binning, comparative biology and taxonomic classification.</title>
        <authorList>
            <person name="Goeker M."/>
        </authorList>
    </citation>
    <scope>NUCLEOTIDE SEQUENCE [LARGE SCALE GENOMIC DNA]</scope>
    <source>
        <strain evidence="2 3">DSM 14364</strain>
    </source>
</reference>
<evidence type="ECO:0000313" key="2">
    <source>
        <dbReference type="EMBL" id="RDI60131.1"/>
    </source>
</evidence>
<protein>
    <submittedName>
        <fullName evidence="2">Uncharacterized protein</fullName>
    </submittedName>
</protein>
<evidence type="ECO:0000256" key="1">
    <source>
        <dbReference type="SAM" id="MobiDB-lite"/>
    </source>
</evidence>
<dbReference type="EMBL" id="QQBB01000003">
    <property type="protein sequence ID" value="RDI60131.1"/>
    <property type="molecule type" value="Genomic_DNA"/>
</dbReference>
<dbReference type="AlphaFoldDB" id="A0A370HQA7"/>
<sequence length="265" mass="29854">MLCGRLAPVAADGRAAANDKDGCSGMSTWRDERNAKSRARLERRLSELFPACVLNHALRQPFTPPTQRRAVEGYWRHHPLRADRLARALAAKSGAPDGWTWRLGREKATGLPLSFRMPPAPYREPDFSRGDGHCCVCGQPVFRLGWHRDLWGDGKPNRNATWHAACVVAWQLWTAPTDHLKALKLRQNRKCPASGRRLLRTAEVDHRVPLFAVWAEHRQTPWPDLLAFWGAPNLQVINKAAHLEKCSQEAASRAERRAALEPALP</sequence>
<proteinExistence type="predicted"/>
<keyword evidence="3" id="KW-1185">Reference proteome</keyword>
<comment type="caution">
    <text evidence="2">The sequence shown here is derived from an EMBL/GenBank/DDBJ whole genome shotgun (WGS) entry which is preliminary data.</text>
</comment>
<gene>
    <name evidence="2" type="ORF">DES45_103392</name>
</gene>
<organism evidence="2 3">
    <name type="scientific">Microvirga subterranea</name>
    <dbReference type="NCBI Taxonomy" id="186651"/>
    <lineage>
        <taxon>Bacteria</taxon>
        <taxon>Pseudomonadati</taxon>
        <taxon>Pseudomonadota</taxon>
        <taxon>Alphaproteobacteria</taxon>
        <taxon>Hyphomicrobiales</taxon>
        <taxon>Methylobacteriaceae</taxon>
        <taxon>Microvirga</taxon>
    </lineage>
</organism>
<evidence type="ECO:0000313" key="3">
    <source>
        <dbReference type="Proteomes" id="UP000254925"/>
    </source>
</evidence>